<evidence type="ECO:0000256" key="1">
    <source>
        <dbReference type="ARBA" id="ARBA00006525"/>
    </source>
</evidence>
<sequence>MGAARVAELVAAAPAWPDGWLARLSPAAASMLRLWLDHPARSPLSREIEADLAWLAESDQRQLLHPGHPAWPALLNQIGDPPPVLWALGDLDALQPPGLAIVGSRRPTREGLINAAAFGRELAGCSWSVVSGMALGVDGAAQQAALEAGGRSVAVLGCGVDVIYPPRHARLYHQLIECGGLILSEHLPGTRARAGYFPRRNRIVTGLALGVLVVEAAEKSGSLVSARLAVEQNREVFVLPGSIHNTQARGCLDLIRQGAVLVRQIDDIFAELKQWEASRQPVAGVPSASAESGDPLLRWLNDSPSPLDALVSLTGLAVPECQRRLLELELEGLVAQAPGGWVRLPTNAMTC</sequence>
<reference evidence="4" key="2">
    <citation type="submission" date="2021-04" db="EMBL/GenBank/DDBJ databases">
        <authorList>
            <person name="Gilroy R."/>
        </authorList>
    </citation>
    <scope>NUCLEOTIDE SEQUENCE</scope>
    <source>
        <strain evidence="4">1193</strain>
    </source>
</reference>
<name>A0A9D1WN16_9GAMM</name>
<dbReference type="Proteomes" id="UP000824248">
    <property type="component" value="Unassembled WGS sequence"/>
</dbReference>
<dbReference type="Gene3D" id="1.10.10.10">
    <property type="entry name" value="Winged helix-like DNA-binding domain superfamily/Winged helix DNA-binding domain"/>
    <property type="match status" value="1"/>
</dbReference>
<dbReference type="SUPFAM" id="SSF102405">
    <property type="entry name" value="MCP/YpsA-like"/>
    <property type="match status" value="1"/>
</dbReference>
<organism evidence="4 5">
    <name type="scientific">Candidatus Halomonas stercoripullorum</name>
    <dbReference type="NCBI Taxonomy" id="2838617"/>
    <lineage>
        <taxon>Bacteria</taxon>
        <taxon>Pseudomonadati</taxon>
        <taxon>Pseudomonadota</taxon>
        <taxon>Gammaproteobacteria</taxon>
        <taxon>Oceanospirillales</taxon>
        <taxon>Halomonadaceae</taxon>
        <taxon>Halomonas</taxon>
    </lineage>
</organism>
<gene>
    <name evidence="4" type="primary">dprA</name>
    <name evidence="4" type="ORF">H9854_06610</name>
</gene>
<dbReference type="Pfam" id="PF02481">
    <property type="entry name" value="DNA_processg_A"/>
    <property type="match status" value="1"/>
</dbReference>
<feature type="domain" description="DprA winged helix" evidence="3">
    <location>
        <begin position="289"/>
        <end position="340"/>
    </location>
</feature>
<comment type="caution">
    <text evidence="4">The sequence shown here is derived from an EMBL/GenBank/DDBJ whole genome shotgun (WGS) entry which is preliminary data.</text>
</comment>
<dbReference type="InterPro" id="IPR036388">
    <property type="entry name" value="WH-like_DNA-bd_sf"/>
</dbReference>
<dbReference type="AlphaFoldDB" id="A0A9D1WN16"/>
<protein>
    <submittedName>
        <fullName evidence="4">DNA-processing protein DprA</fullName>
    </submittedName>
</protein>
<dbReference type="InterPro" id="IPR041614">
    <property type="entry name" value="DprA_WH"/>
</dbReference>
<evidence type="ECO:0000259" key="2">
    <source>
        <dbReference type="Pfam" id="PF02481"/>
    </source>
</evidence>
<reference evidence="4" key="1">
    <citation type="journal article" date="2021" name="PeerJ">
        <title>Extensive microbial diversity within the chicken gut microbiome revealed by metagenomics and culture.</title>
        <authorList>
            <person name="Gilroy R."/>
            <person name="Ravi A."/>
            <person name="Getino M."/>
            <person name="Pursley I."/>
            <person name="Horton D.L."/>
            <person name="Alikhan N.F."/>
            <person name="Baker D."/>
            <person name="Gharbi K."/>
            <person name="Hall N."/>
            <person name="Watson M."/>
            <person name="Adriaenssens E.M."/>
            <person name="Foster-Nyarko E."/>
            <person name="Jarju S."/>
            <person name="Secka A."/>
            <person name="Antonio M."/>
            <person name="Oren A."/>
            <person name="Chaudhuri R.R."/>
            <person name="La Ragione R."/>
            <person name="Hildebrand F."/>
            <person name="Pallen M.J."/>
        </authorList>
    </citation>
    <scope>NUCLEOTIDE SEQUENCE</scope>
    <source>
        <strain evidence="4">1193</strain>
    </source>
</reference>
<dbReference type="Gene3D" id="3.40.50.450">
    <property type="match status" value="1"/>
</dbReference>
<dbReference type="Pfam" id="PF17782">
    <property type="entry name" value="WHD_DprA"/>
    <property type="match status" value="1"/>
</dbReference>
<dbReference type="GO" id="GO:0009294">
    <property type="term" value="P:DNA-mediated transformation"/>
    <property type="evidence" value="ECO:0007669"/>
    <property type="project" value="InterPro"/>
</dbReference>
<evidence type="ECO:0000313" key="4">
    <source>
        <dbReference type="EMBL" id="HIX61887.1"/>
    </source>
</evidence>
<proteinExistence type="inferred from homology"/>
<comment type="similarity">
    <text evidence="1">Belongs to the DprA/Smf family.</text>
</comment>
<evidence type="ECO:0000313" key="5">
    <source>
        <dbReference type="Proteomes" id="UP000824248"/>
    </source>
</evidence>
<dbReference type="InterPro" id="IPR057666">
    <property type="entry name" value="DrpA_SLOG"/>
</dbReference>
<feature type="domain" description="Smf/DprA SLOG" evidence="2">
    <location>
        <begin position="63"/>
        <end position="272"/>
    </location>
</feature>
<accession>A0A9D1WN16</accession>
<dbReference type="EMBL" id="DXFC01000193">
    <property type="protein sequence ID" value="HIX61887.1"/>
    <property type="molecule type" value="Genomic_DNA"/>
</dbReference>
<dbReference type="PANTHER" id="PTHR43022:SF1">
    <property type="entry name" value="PROTEIN SMF"/>
    <property type="match status" value="1"/>
</dbReference>
<dbReference type="InterPro" id="IPR003488">
    <property type="entry name" value="DprA"/>
</dbReference>
<dbReference type="PANTHER" id="PTHR43022">
    <property type="entry name" value="PROTEIN SMF"/>
    <property type="match status" value="1"/>
</dbReference>
<dbReference type="NCBIfam" id="TIGR00732">
    <property type="entry name" value="dprA"/>
    <property type="match status" value="1"/>
</dbReference>
<evidence type="ECO:0000259" key="3">
    <source>
        <dbReference type="Pfam" id="PF17782"/>
    </source>
</evidence>